<protein>
    <submittedName>
        <fullName evidence="6">Glycosyltransferase</fullName>
        <ecNumber evidence="6">2.4.-.-</ecNumber>
    </submittedName>
</protein>
<accession>A0ABT1VZD6</accession>
<dbReference type="CDD" id="cd03823">
    <property type="entry name" value="GT4_ExpE7-like"/>
    <property type="match status" value="1"/>
</dbReference>
<feature type="compositionally biased region" description="Basic residues" evidence="3">
    <location>
        <begin position="118"/>
        <end position="127"/>
    </location>
</feature>
<dbReference type="EC" id="2.4.-.-" evidence="6"/>
<dbReference type="Proteomes" id="UP001524547">
    <property type="component" value="Unassembled WGS sequence"/>
</dbReference>
<dbReference type="InterPro" id="IPR001296">
    <property type="entry name" value="Glyco_trans_1"/>
</dbReference>
<dbReference type="Pfam" id="PF00534">
    <property type="entry name" value="Glycos_transf_1"/>
    <property type="match status" value="1"/>
</dbReference>
<evidence type="ECO:0000256" key="2">
    <source>
        <dbReference type="ARBA" id="ARBA00022679"/>
    </source>
</evidence>
<evidence type="ECO:0000313" key="6">
    <source>
        <dbReference type="EMBL" id="MCQ8241717.1"/>
    </source>
</evidence>
<dbReference type="RefSeq" id="WP_422920458.1">
    <property type="nucleotide sequence ID" value="NZ_JAMZEJ010000007.1"/>
</dbReference>
<evidence type="ECO:0000259" key="4">
    <source>
        <dbReference type="Pfam" id="PF00534"/>
    </source>
</evidence>
<feature type="region of interest" description="Disordered" evidence="3">
    <location>
        <begin position="118"/>
        <end position="149"/>
    </location>
</feature>
<dbReference type="PANTHER" id="PTHR12526">
    <property type="entry name" value="GLYCOSYLTRANSFERASE"/>
    <property type="match status" value="1"/>
</dbReference>
<keyword evidence="1 6" id="KW-0328">Glycosyltransferase</keyword>
<evidence type="ECO:0000259" key="5">
    <source>
        <dbReference type="Pfam" id="PF13579"/>
    </source>
</evidence>
<dbReference type="Gene3D" id="3.40.50.2000">
    <property type="entry name" value="Glycogen Phosphorylase B"/>
    <property type="match status" value="3"/>
</dbReference>
<dbReference type="SUPFAM" id="SSF53756">
    <property type="entry name" value="UDP-Glycosyltransferase/glycogen phosphorylase"/>
    <property type="match status" value="2"/>
</dbReference>
<proteinExistence type="predicted"/>
<comment type="caution">
    <text evidence="6">The sequence shown here is derived from an EMBL/GenBank/DDBJ whole genome shotgun (WGS) entry which is preliminary data.</text>
</comment>
<dbReference type="InterPro" id="IPR028098">
    <property type="entry name" value="Glyco_trans_4-like_N"/>
</dbReference>
<sequence length="974" mass="106974">MNDTSELPSPPDIAEEESVEALRHRLEQAERLAESYRQSLALQGLRASGLAAALWESRHRMHQLQRSVSWRVTTPLRYGRALAAGRLPSGRTFGETARHIAAIYEDEGATGLAERLRRRLPRVPSRRRGSDVPMPLATPTEAADEAPSDDLLKAATPVMPVSEQAESPKPVPAMVRERQTATPAELHARPTPASHRGFLRRSVLIVAELSIPQCSKYRVWQKQEHFRRLGVPCRVLSWHEFGDVISALQLCTEIIFYRVPGVTSVLTMIAECRRLGLSPWWEVDDLIFDEPLYRQNSNLKTLAPALREEVLKGVRLYRAAMLACGRGIASTTQLAQQMRDAGLDEVRVVENALDEETIDASARLRDARRPGEGGGTTEADPVTIVYGSGTKTHDADFAVAAAGIAAVMRDFPGVRLRIVGELGLPDTFAEEFEDRIEILPGTGYRAYLGLLAAGDIAIAPLEDTVFNDCKSNIKFQEAAMLGMPSVCSPSRAFREAIRPGETAFLAADAAGWQDALEQLVRDAGLRRRMGAAACADVLEAYAPDRIARTQAASLVPVADSAPAGSRPMRVLSANIFFWPRSFGGATIVAEEMARRLHAMDGVELCVFTSRAEVPDYPHSLMRYDWNGIPMFGTSIPDSGDQVLHLDNPAMMALFGHLLDAVRPDVVHAHSIQGFGAGILRACSERGIPYVVTLHDAWWLCDRQFMVTGGNRYCFQTHIDLRTCQNCLPHARHLAERMGIMKTVLNGAAMLLSPSASHRSLYLANDMDPARLAVNRNGVRAPSRPRRTRPPGGRIRFGYVGGNEGIKGIHLIRRAFEKLPEALGKRWELVMVDNTLNLGFRSIYVGNWKVEGLISVIPAYTQDSIDSFFDGIDVLLFPSQWKESYGLTVREALLRDVWVIATEGGGQAEDVEDGVNGRLVPLDGTELGLLAAIRELLDDPGRLDGFSNPFKSRIATFDGQAAELRTVLATAAAAS</sequence>
<reference evidence="6 7" key="1">
    <citation type="submission" date="2022-06" db="EMBL/GenBank/DDBJ databases">
        <title>Rhizosaccharibacter gen. nov. sp. nov. KSS12, endophytic bacteria isolated from sugarcane.</title>
        <authorList>
            <person name="Pitiwittayakul N."/>
        </authorList>
    </citation>
    <scope>NUCLEOTIDE SEQUENCE [LARGE SCALE GENOMIC DNA]</scope>
    <source>
        <strain evidence="6 7">KSS12</strain>
    </source>
</reference>
<dbReference type="Pfam" id="PF13579">
    <property type="entry name" value="Glyco_trans_4_4"/>
    <property type="match status" value="1"/>
</dbReference>
<organism evidence="6 7">
    <name type="scientific">Rhizosaccharibacter radicis</name>
    <dbReference type="NCBI Taxonomy" id="2782605"/>
    <lineage>
        <taxon>Bacteria</taxon>
        <taxon>Pseudomonadati</taxon>
        <taxon>Pseudomonadota</taxon>
        <taxon>Alphaproteobacteria</taxon>
        <taxon>Acetobacterales</taxon>
        <taxon>Acetobacteraceae</taxon>
        <taxon>Rhizosaccharibacter</taxon>
    </lineage>
</organism>
<dbReference type="PANTHER" id="PTHR12526:SF510">
    <property type="entry name" value="D-INOSITOL 3-PHOSPHATE GLYCOSYLTRANSFERASE"/>
    <property type="match status" value="1"/>
</dbReference>
<dbReference type="Pfam" id="PF13692">
    <property type="entry name" value="Glyco_trans_1_4"/>
    <property type="match status" value="1"/>
</dbReference>
<dbReference type="EMBL" id="JAMZEJ010000007">
    <property type="protein sequence ID" value="MCQ8241717.1"/>
    <property type="molecule type" value="Genomic_DNA"/>
</dbReference>
<gene>
    <name evidence="6" type="ORF">NFI88_12810</name>
</gene>
<name>A0ABT1VZD6_9PROT</name>
<feature type="domain" description="Glycosyltransferase subfamily 4-like N-terminal" evidence="5">
    <location>
        <begin position="583"/>
        <end position="777"/>
    </location>
</feature>
<feature type="domain" description="Glycosyl transferase family 1" evidence="4">
    <location>
        <begin position="787"/>
        <end position="941"/>
    </location>
</feature>
<evidence type="ECO:0000256" key="1">
    <source>
        <dbReference type="ARBA" id="ARBA00022676"/>
    </source>
</evidence>
<keyword evidence="2 6" id="KW-0808">Transferase</keyword>
<evidence type="ECO:0000256" key="3">
    <source>
        <dbReference type="SAM" id="MobiDB-lite"/>
    </source>
</evidence>
<evidence type="ECO:0000313" key="7">
    <source>
        <dbReference type="Proteomes" id="UP001524547"/>
    </source>
</evidence>
<keyword evidence="7" id="KW-1185">Reference proteome</keyword>
<dbReference type="GO" id="GO:0016757">
    <property type="term" value="F:glycosyltransferase activity"/>
    <property type="evidence" value="ECO:0007669"/>
    <property type="project" value="UniProtKB-KW"/>
</dbReference>